<gene>
    <name evidence="1" type="ORF">COA17_13965</name>
</gene>
<keyword evidence="2" id="KW-1185">Reference proteome</keyword>
<dbReference type="Pfam" id="PF06037">
    <property type="entry name" value="DUF922"/>
    <property type="match status" value="1"/>
</dbReference>
<dbReference type="AlphaFoldDB" id="A0A2A4HTE5"/>
<comment type="caution">
    <text evidence="1">The sequence shown here is derived from an EMBL/GenBank/DDBJ whole genome shotgun (WGS) entry which is preliminary data.</text>
</comment>
<reference evidence="1 2" key="1">
    <citation type="submission" date="2017-09" db="EMBL/GenBank/DDBJ databases">
        <title>Sphingomonas ginsenosidimutans KACC 14949, whole genome shotgun sequence.</title>
        <authorList>
            <person name="Feng G."/>
            <person name="Zhu H."/>
        </authorList>
    </citation>
    <scope>NUCLEOTIDE SEQUENCE [LARGE SCALE GENOMIC DNA]</scope>
    <source>
        <strain evidence="1 2">KACC 14949</strain>
    </source>
</reference>
<evidence type="ECO:0000313" key="2">
    <source>
        <dbReference type="Proteomes" id="UP000218784"/>
    </source>
</evidence>
<evidence type="ECO:0000313" key="1">
    <source>
        <dbReference type="EMBL" id="PCG08172.1"/>
    </source>
</evidence>
<dbReference type="Proteomes" id="UP000218784">
    <property type="component" value="Unassembled WGS sequence"/>
</dbReference>
<dbReference type="InterPro" id="IPR010321">
    <property type="entry name" value="DUF922"/>
</dbReference>
<evidence type="ECO:0008006" key="3">
    <source>
        <dbReference type="Google" id="ProtNLM"/>
    </source>
</evidence>
<dbReference type="RefSeq" id="WP_096613269.1">
    <property type="nucleotide sequence ID" value="NZ_NWVD01000007.1"/>
</dbReference>
<sequence>MQIALAVSTLLVPLVALEGSTAAFEGVPHVRIEEYAVSGRSVAAIRRSIDAARPTDPNDGTRVDGLSRWNISWRWRRDATGRCSATLDDIVFSAVVTVPRLANTDVPARVRERFDRFRATLLAHEDGHVRYAWDHRGDVADALNAAGCDRINEAGMAALRKIGEHDVAYDKATRHGADIITPLR</sequence>
<accession>A0A2A4HTE5</accession>
<protein>
    <recommendedName>
        <fullName evidence="3">DUF922 domain-containing protein</fullName>
    </recommendedName>
</protein>
<dbReference type="EMBL" id="NWVD01000007">
    <property type="protein sequence ID" value="PCG08172.1"/>
    <property type="molecule type" value="Genomic_DNA"/>
</dbReference>
<name>A0A2A4HTE5_9SPHN</name>
<proteinExistence type="predicted"/>
<organism evidence="1 2">
    <name type="scientific">Sphingomonas ginsenosidimutans</name>
    <dbReference type="NCBI Taxonomy" id="862134"/>
    <lineage>
        <taxon>Bacteria</taxon>
        <taxon>Pseudomonadati</taxon>
        <taxon>Pseudomonadota</taxon>
        <taxon>Alphaproteobacteria</taxon>
        <taxon>Sphingomonadales</taxon>
        <taxon>Sphingomonadaceae</taxon>
        <taxon>Sphingomonas</taxon>
    </lineage>
</organism>